<proteinExistence type="inferred from homology"/>
<dbReference type="InterPro" id="IPR029057">
    <property type="entry name" value="PRTase-like"/>
</dbReference>
<sequence length="243" mass="27720">MSFWQRVLDLIFPVEERCFNCGSYYKSSELKGICPDCLAGMSFIENYCQYCGRALIGKNLGEDKNYCERCSKQDLSFDYARSITLYKGVIRTLLIKFKYYQETSLSKPLGQLLAMYYQYYYGKEKIDYLIPIPLHKKRFTERGYNQVELLADELAYETGLSVLKNVMLRKIATKPLYSLSAIERSEVIRGCFTLDTNTKLSSKGILLLDDIMTTGTTVNEAARVLKNEGDSGPVYVLTLASGQ</sequence>
<reference evidence="3" key="1">
    <citation type="submission" date="2019-12" db="EMBL/GenBank/DDBJ databases">
        <authorList>
            <person name="zhang j."/>
            <person name="sun C.M."/>
        </authorList>
    </citation>
    <scope>NUCLEOTIDE SEQUENCE</scope>
    <source>
        <strain evidence="3">NS-1</strain>
    </source>
</reference>
<gene>
    <name evidence="3" type="ORF">GM661_02875</name>
</gene>
<dbReference type="SUPFAM" id="SSF53271">
    <property type="entry name" value="PRTase-like"/>
    <property type="match status" value="1"/>
</dbReference>
<dbReference type="RefSeq" id="WP_230868659.1">
    <property type="nucleotide sequence ID" value="NZ_CP046640.1"/>
</dbReference>
<dbReference type="EMBL" id="CP046640">
    <property type="protein sequence ID" value="QTL96995.1"/>
    <property type="molecule type" value="Genomic_DNA"/>
</dbReference>
<evidence type="ECO:0000313" key="3">
    <source>
        <dbReference type="EMBL" id="QTL96995.1"/>
    </source>
</evidence>
<dbReference type="InterPro" id="IPR051910">
    <property type="entry name" value="ComF/GntX_DNA_util-trans"/>
</dbReference>
<comment type="similarity">
    <text evidence="1">Belongs to the ComF/GntX family.</text>
</comment>
<evidence type="ECO:0000259" key="2">
    <source>
        <dbReference type="Pfam" id="PF18912"/>
    </source>
</evidence>
<dbReference type="Pfam" id="PF18912">
    <property type="entry name" value="DZR_2"/>
    <property type="match status" value="1"/>
</dbReference>
<keyword evidence="4" id="KW-1185">Reference proteome</keyword>
<dbReference type="InterPro" id="IPR044005">
    <property type="entry name" value="DZR_2"/>
</dbReference>
<organism evidence="3 4">
    <name type="scientific">Iocasia fonsfrigidae</name>
    <dbReference type="NCBI Taxonomy" id="2682810"/>
    <lineage>
        <taxon>Bacteria</taxon>
        <taxon>Bacillati</taxon>
        <taxon>Bacillota</taxon>
        <taxon>Clostridia</taxon>
        <taxon>Halanaerobiales</taxon>
        <taxon>Halanaerobiaceae</taxon>
        <taxon>Iocasia</taxon>
    </lineage>
</organism>
<dbReference type="PANTHER" id="PTHR47505:SF1">
    <property type="entry name" value="DNA UTILIZATION PROTEIN YHGH"/>
    <property type="match status" value="1"/>
</dbReference>
<dbReference type="Proteomes" id="UP000665020">
    <property type="component" value="Chromosome"/>
</dbReference>
<protein>
    <submittedName>
        <fullName evidence="3">ComF family protein</fullName>
    </submittedName>
</protein>
<feature type="domain" description="Double zinc ribbon" evidence="2">
    <location>
        <begin position="7"/>
        <end position="70"/>
    </location>
</feature>
<dbReference type="KEGG" id="ifn:GM661_02875"/>
<evidence type="ECO:0000256" key="1">
    <source>
        <dbReference type="ARBA" id="ARBA00008007"/>
    </source>
</evidence>
<name>A0A8A7KA74_9FIRM</name>
<dbReference type="CDD" id="cd06223">
    <property type="entry name" value="PRTases_typeI"/>
    <property type="match status" value="1"/>
</dbReference>
<evidence type="ECO:0000313" key="4">
    <source>
        <dbReference type="Proteomes" id="UP000665020"/>
    </source>
</evidence>
<dbReference type="AlphaFoldDB" id="A0A8A7KA74"/>
<dbReference type="Gene3D" id="3.40.50.2020">
    <property type="match status" value="1"/>
</dbReference>
<dbReference type="PANTHER" id="PTHR47505">
    <property type="entry name" value="DNA UTILIZATION PROTEIN YHGH"/>
    <property type="match status" value="1"/>
</dbReference>
<dbReference type="InterPro" id="IPR000836">
    <property type="entry name" value="PRTase_dom"/>
</dbReference>
<accession>A0A8A7KA74</accession>